<dbReference type="EMBL" id="FNHS01000009">
    <property type="protein sequence ID" value="SDN55053.1"/>
    <property type="molecule type" value="Genomic_DNA"/>
</dbReference>
<dbReference type="AlphaFoldDB" id="A0A1H0CB53"/>
<evidence type="ECO:0000256" key="1">
    <source>
        <dbReference type="SAM" id="Phobius"/>
    </source>
</evidence>
<feature type="transmembrane region" description="Helical" evidence="1">
    <location>
        <begin position="128"/>
        <end position="145"/>
    </location>
</feature>
<keyword evidence="1" id="KW-1133">Transmembrane helix</keyword>
<feature type="transmembrane region" description="Helical" evidence="1">
    <location>
        <begin position="95"/>
        <end position="116"/>
    </location>
</feature>
<gene>
    <name evidence="2" type="ORF">SAMN05216360_10988</name>
</gene>
<keyword evidence="1" id="KW-0472">Membrane</keyword>
<organism evidence="2 3">
    <name type="scientific">Methylobacterium phyllostachyos</name>
    <dbReference type="NCBI Taxonomy" id="582672"/>
    <lineage>
        <taxon>Bacteria</taxon>
        <taxon>Pseudomonadati</taxon>
        <taxon>Pseudomonadota</taxon>
        <taxon>Alphaproteobacteria</taxon>
        <taxon>Hyphomicrobiales</taxon>
        <taxon>Methylobacteriaceae</taxon>
        <taxon>Methylobacterium</taxon>
    </lineage>
</organism>
<keyword evidence="1" id="KW-0812">Transmembrane</keyword>
<reference evidence="3" key="1">
    <citation type="submission" date="2016-10" db="EMBL/GenBank/DDBJ databases">
        <authorList>
            <person name="Varghese N."/>
            <person name="Submissions S."/>
        </authorList>
    </citation>
    <scope>NUCLEOTIDE SEQUENCE [LARGE SCALE GENOMIC DNA]</scope>
    <source>
        <strain evidence="3">BL47</strain>
    </source>
</reference>
<keyword evidence="3" id="KW-1185">Reference proteome</keyword>
<evidence type="ECO:0000313" key="3">
    <source>
        <dbReference type="Proteomes" id="UP000198704"/>
    </source>
</evidence>
<feature type="transmembrane region" description="Helical" evidence="1">
    <location>
        <begin position="70"/>
        <end position="89"/>
    </location>
</feature>
<proteinExistence type="predicted"/>
<dbReference type="STRING" id="582672.SAMN05216360_10988"/>
<protein>
    <submittedName>
        <fullName evidence="2">Transporter family-2 protein</fullName>
    </submittedName>
</protein>
<accession>A0A1H0CB53</accession>
<dbReference type="Proteomes" id="UP000198704">
    <property type="component" value="Unassembled WGS sequence"/>
</dbReference>
<dbReference type="InterPro" id="IPR006750">
    <property type="entry name" value="YdcZ"/>
</dbReference>
<dbReference type="PANTHER" id="PTHR34821:SF2">
    <property type="entry name" value="INNER MEMBRANE PROTEIN YDCZ"/>
    <property type="match status" value="1"/>
</dbReference>
<dbReference type="GO" id="GO:0005886">
    <property type="term" value="C:plasma membrane"/>
    <property type="evidence" value="ECO:0007669"/>
    <property type="project" value="TreeGrafter"/>
</dbReference>
<dbReference type="OrthoDB" id="7864805at2"/>
<dbReference type="RefSeq" id="WP_091717193.1">
    <property type="nucleotide sequence ID" value="NZ_FNHS01000009.1"/>
</dbReference>
<sequence length="147" mass="15083">MLFLYGFALLAGLASAVEPGQNAGLAKSFGRPLLAGVVSLLVSIVTIAVIMVVSGTFGLPGMDRLAEVPWWAWLGGLMSAGLTAAQLYLSKRIGAAAFLGLIVTAGVVTSILLDNFGLVGFKVHPASLWRILGGALMIGGVGLVARF</sequence>
<dbReference type="Pfam" id="PF04657">
    <property type="entry name" value="DMT_YdcZ"/>
    <property type="match status" value="1"/>
</dbReference>
<dbReference type="PANTHER" id="PTHR34821">
    <property type="entry name" value="INNER MEMBRANE PROTEIN YDCZ"/>
    <property type="match status" value="1"/>
</dbReference>
<evidence type="ECO:0000313" key="2">
    <source>
        <dbReference type="EMBL" id="SDN55053.1"/>
    </source>
</evidence>
<feature type="transmembrane region" description="Helical" evidence="1">
    <location>
        <begin position="32"/>
        <end position="58"/>
    </location>
</feature>
<name>A0A1H0CB53_9HYPH</name>